<proteinExistence type="predicted"/>
<name>A0AAT9LCQ1_9FIRM</name>
<dbReference type="SFLD" id="SFLDS00029">
    <property type="entry name" value="Radical_SAM"/>
    <property type="match status" value="1"/>
</dbReference>
<dbReference type="InterPro" id="IPR006638">
    <property type="entry name" value="Elp3/MiaA/NifB-like_rSAM"/>
</dbReference>
<dbReference type="SUPFAM" id="SSF102114">
    <property type="entry name" value="Radical SAM enzymes"/>
    <property type="match status" value="1"/>
</dbReference>
<keyword evidence="1" id="KW-0949">S-adenosyl-L-methionine</keyword>
<dbReference type="InterPro" id="IPR007197">
    <property type="entry name" value="rSAM"/>
</dbReference>
<keyword evidence="4" id="KW-0411">Iron-sulfur</keyword>
<accession>A0AAT9LCQ1</accession>
<dbReference type="PANTHER" id="PTHR43288:SF2">
    <property type="entry name" value="RADICAL SAM CORE DOMAIN-CONTAINING PROTEIN"/>
    <property type="match status" value="1"/>
</dbReference>
<gene>
    <name evidence="6" type="ORF">IMF26_02410</name>
</gene>
<feature type="domain" description="Elp3/MiaA/NifB-like radical SAM core" evidence="5">
    <location>
        <begin position="40"/>
        <end position="238"/>
    </location>
</feature>
<evidence type="ECO:0000256" key="3">
    <source>
        <dbReference type="ARBA" id="ARBA00023004"/>
    </source>
</evidence>
<evidence type="ECO:0000256" key="4">
    <source>
        <dbReference type="ARBA" id="ARBA00023014"/>
    </source>
</evidence>
<evidence type="ECO:0000259" key="5">
    <source>
        <dbReference type="SMART" id="SM00729"/>
    </source>
</evidence>
<dbReference type="SMART" id="SM00729">
    <property type="entry name" value="Elp3"/>
    <property type="match status" value="1"/>
</dbReference>
<keyword evidence="3" id="KW-0408">Iron</keyword>
<dbReference type="PANTHER" id="PTHR43288">
    <property type="entry name" value="BIOTIN SYNTHASE-RELATED PROTEIN, RADICAL SAM SUPERFAMILY"/>
    <property type="match status" value="1"/>
</dbReference>
<dbReference type="EMBL" id="CP062796">
    <property type="protein sequence ID" value="QUL98945.1"/>
    <property type="molecule type" value="Genomic_DNA"/>
</dbReference>
<keyword evidence="2" id="KW-0479">Metal-binding</keyword>
<dbReference type="Gene3D" id="3.20.20.70">
    <property type="entry name" value="Aldolase class I"/>
    <property type="match status" value="1"/>
</dbReference>
<reference evidence="6" key="1">
    <citation type="submission" date="2020-10" db="EMBL/GenBank/DDBJ databases">
        <authorList>
            <person name="Kadnikov V."/>
            <person name="Beletsky A.V."/>
            <person name="Mardanov A.V."/>
            <person name="Karnachuk O.V."/>
            <person name="Ravin N.V."/>
        </authorList>
    </citation>
    <scope>NUCLEOTIDE SEQUENCE</scope>
    <source>
        <strain evidence="6">Bu02</strain>
    </source>
</reference>
<sequence length="303" mass="33219">MKPEQDYFKTAPLEDVIGIAWGARMKGRPRVLETVYPVKTMAVSVTGNACFLNCSHCGGRYLGHMVDLKDLPCALRSKLPDSILLSGGCGPDGAVPLVSSLDMVSSILKSYGQEVKINAHPGVVNDEDARAISEFASVISFDFVLDDEAIREAFHGRWTGADYVRAFRSLRKGKAKVVPHVLLGLMKGKISKEYDAVEFLLGENVREIIFIVFIPTPGTIWENIPPPDIGDVVRVLAWTRAKAPGLSISLGCMRPKGRYRQELDILAVRAGIDRIVLPHPEVVDAARSLGLEIEKKTECCAFD</sequence>
<dbReference type="GO" id="GO:0051536">
    <property type="term" value="F:iron-sulfur cluster binding"/>
    <property type="evidence" value="ECO:0007669"/>
    <property type="project" value="UniProtKB-KW"/>
</dbReference>
<evidence type="ECO:0000256" key="1">
    <source>
        <dbReference type="ARBA" id="ARBA00022691"/>
    </source>
</evidence>
<dbReference type="SFLD" id="SFLDG01113">
    <property type="entry name" value="Uncharacterised_Radical_SAM_Su"/>
    <property type="match status" value="1"/>
</dbReference>
<dbReference type="InterPro" id="IPR058240">
    <property type="entry name" value="rSAM_sf"/>
</dbReference>
<dbReference type="GO" id="GO:0003824">
    <property type="term" value="F:catalytic activity"/>
    <property type="evidence" value="ECO:0007669"/>
    <property type="project" value="InterPro"/>
</dbReference>
<protein>
    <submittedName>
        <fullName evidence="6">Radical SAM protein</fullName>
    </submittedName>
</protein>
<evidence type="ECO:0000313" key="6">
    <source>
        <dbReference type="EMBL" id="QUL98945.1"/>
    </source>
</evidence>
<dbReference type="AlphaFoldDB" id="A0AAT9LCQ1"/>
<evidence type="ECO:0000256" key="2">
    <source>
        <dbReference type="ARBA" id="ARBA00022723"/>
    </source>
</evidence>
<organism evidence="6">
    <name type="scientific">Candidatus Fermentithermobacillus carboniphilus</name>
    <dbReference type="NCBI Taxonomy" id="3085328"/>
    <lineage>
        <taxon>Bacteria</taxon>
        <taxon>Bacillati</taxon>
        <taxon>Bacillota</taxon>
        <taxon>Candidatus Fermentithermobacillia</taxon>
        <taxon>Candidatus Fermentithermobacillales</taxon>
        <taxon>Candidatus Fermentithermobacillaceae</taxon>
        <taxon>Candidatus Fermentithermobacillus</taxon>
    </lineage>
</organism>
<dbReference type="GO" id="GO:0046872">
    <property type="term" value="F:metal ion binding"/>
    <property type="evidence" value="ECO:0007669"/>
    <property type="project" value="UniProtKB-KW"/>
</dbReference>
<dbReference type="InterPro" id="IPR013785">
    <property type="entry name" value="Aldolase_TIM"/>
</dbReference>
<reference evidence="6" key="2">
    <citation type="journal article" date="2023" name="Biology">
        <title>Prokaryotic Life Associated with Coal-Fire Gas Vents Revealed by Metagenomics.</title>
        <authorList>
            <person name="Kadnikov V.V."/>
            <person name="Mardanov A.V."/>
            <person name="Beletsky A.V."/>
            <person name="Karnachuk O.V."/>
            <person name="Ravin N.V."/>
        </authorList>
    </citation>
    <scope>NUCLEOTIDE SEQUENCE</scope>
    <source>
        <strain evidence="6">Bu02</strain>
    </source>
</reference>
<dbReference type="KEGG" id="fcz:IMF26_02410"/>